<dbReference type="Proteomes" id="UP000323632">
    <property type="component" value="Unassembled WGS sequence"/>
</dbReference>
<keyword evidence="2" id="KW-1185">Reference proteome</keyword>
<evidence type="ECO:0000313" key="2">
    <source>
        <dbReference type="Proteomes" id="UP000323632"/>
    </source>
</evidence>
<sequence length="527" mass="59116">MNSDSHNSLVQFDLCMCLSEDAINTQLETAWASWKARKKWDNKISLFLTKVDKKTGVQTPSREGIKSTIAPLKISLNVPNGKFGQVLVTLTLDEGTVFYRGDDGIEEETIEDWNFSFIADLDKKPVDMEALKKIDPSAFQEANELIDSAKESKKDLSDSVFSIEYLFMKFTNVDTMLIDNRSSSIPKNANEDAVIVAKRAIGNLLKGEMNDQFILGTVVRRTSRKSTPTFALTDFIFHVHTHPAVSTLDYLGMLSDNPLPNDINAARSLITSPWIQPELMNGETQLLNGAMIISKKSYFDFYLIPYILKVLGADNISYENLRYKFSDSKRNTGKQDLGLYFASYDNENKWEVNMEIVPGTNRIKIEGFIDTKLYLDLTTLSQDIGHLHLKGHNSLSGSITIKGDTPVNGQRQPEPEKFNIQLDADINFKGVEMKEDNVSGLIEFSQAFESVLKTLNIIGETSVERIRKGQADMVKLISDTLEAKLNNLKIEMNNHAFIPPGGGVFSYQNPHFSSTGNLYIDAIYHSA</sequence>
<proteinExistence type="predicted"/>
<name>A0A5M6CMK3_9BACT</name>
<comment type="caution">
    <text evidence="1">The sequence shown here is derived from an EMBL/GenBank/DDBJ whole genome shotgun (WGS) entry which is preliminary data.</text>
</comment>
<evidence type="ECO:0000313" key="1">
    <source>
        <dbReference type="EMBL" id="KAA5534535.1"/>
    </source>
</evidence>
<organism evidence="1 2">
    <name type="scientific">Taibaiella lutea</name>
    <dbReference type="NCBI Taxonomy" id="2608001"/>
    <lineage>
        <taxon>Bacteria</taxon>
        <taxon>Pseudomonadati</taxon>
        <taxon>Bacteroidota</taxon>
        <taxon>Chitinophagia</taxon>
        <taxon>Chitinophagales</taxon>
        <taxon>Chitinophagaceae</taxon>
        <taxon>Taibaiella</taxon>
    </lineage>
</organism>
<dbReference type="AlphaFoldDB" id="A0A5M6CMK3"/>
<protein>
    <submittedName>
        <fullName evidence="1">Uncharacterized protein</fullName>
    </submittedName>
</protein>
<accession>A0A5M6CMK3</accession>
<reference evidence="1 2" key="1">
    <citation type="submission" date="2019-09" db="EMBL/GenBank/DDBJ databases">
        <title>Genome sequence and assembly of Taibaiella sp.</title>
        <authorList>
            <person name="Chhetri G."/>
        </authorList>
    </citation>
    <scope>NUCLEOTIDE SEQUENCE [LARGE SCALE GENOMIC DNA]</scope>
    <source>
        <strain evidence="1 2">KVB11</strain>
    </source>
</reference>
<dbReference type="EMBL" id="VWSH01000002">
    <property type="protein sequence ID" value="KAA5534535.1"/>
    <property type="molecule type" value="Genomic_DNA"/>
</dbReference>
<gene>
    <name evidence="1" type="ORF">F0919_07900</name>
</gene>
<dbReference type="RefSeq" id="WP_150032215.1">
    <property type="nucleotide sequence ID" value="NZ_VWSH01000002.1"/>
</dbReference>